<name>A0A8H6HNP8_9AGAR</name>
<dbReference type="AlphaFoldDB" id="A0A8H6HNP8"/>
<evidence type="ECO:0000313" key="1">
    <source>
        <dbReference type="EMBL" id="KAF6749969.1"/>
    </source>
</evidence>
<dbReference type="EMBL" id="JACGCI010000060">
    <property type="protein sequence ID" value="KAF6749969.1"/>
    <property type="molecule type" value="Genomic_DNA"/>
</dbReference>
<accession>A0A8H6HNP8</accession>
<comment type="caution">
    <text evidence="1">The sequence shown here is derived from an EMBL/GenBank/DDBJ whole genome shotgun (WGS) entry which is preliminary data.</text>
</comment>
<organism evidence="1 2">
    <name type="scientific">Ephemerocybe angulata</name>
    <dbReference type="NCBI Taxonomy" id="980116"/>
    <lineage>
        <taxon>Eukaryota</taxon>
        <taxon>Fungi</taxon>
        <taxon>Dikarya</taxon>
        <taxon>Basidiomycota</taxon>
        <taxon>Agaricomycotina</taxon>
        <taxon>Agaricomycetes</taxon>
        <taxon>Agaricomycetidae</taxon>
        <taxon>Agaricales</taxon>
        <taxon>Agaricineae</taxon>
        <taxon>Psathyrellaceae</taxon>
        <taxon>Ephemerocybe</taxon>
    </lineage>
</organism>
<protein>
    <submittedName>
        <fullName evidence="1">Uncharacterized protein</fullName>
    </submittedName>
</protein>
<sequence>MYESTVIRKSVFAAGEKFPCTLESQYPCPSWEQGCGTEIQSDPYFTIAWKVESRFRDVVGGSKGSVGKFARQQEALQGSTSPTARGEGVNRKRYHPTVGLSPFIGTLSVVEIHQDAS</sequence>
<dbReference type="Proteomes" id="UP000521943">
    <property type="component" value="Unassembled WGS sequence"/>
</dbReference>
<keyword evidence="2" id="KW-1185">Reference proteome</keyword>
<evidence type="ECO:0000313" key="2">
    <source>
        <dbReference type="Proteomes" id="UP000521943"/>
    </source>
</evidence>
<gene>
    <name evidence="1" type="ORF">DFP72DRAFT_852219</name>
</gene>
<reference evidence="1 2" key="1">
    <citation type="submission" date="2020-07" db="EMBL/GenBank/DDBJ databases">
        <title>Comparative genomics of pyrophilous fungi reveals a link between fire events and developmental genes.</title>
        <authorList>
            <consortium name="DOE Joint Genome Institute"/>
            <person name="Steindorff A.S."/>
            <person name="Carver A."/>
            <person name="Calhoun S."/>
            <person name="Stillman K."/>
            <person name="Liu H."/>
            <person name="Lipzen A."/>
            <person name="Pangilinan J."/>
            <person name="Labutti K."/>
            <person name="Bruns T.D."/>
            <person name="Grigoriev I.V."/>
        </authorList>
    </citation>
    <scope>NUCLEOTIDE SEQUENCE [LARGE SCALE GENOMIC DNA]</scope>
    <source>
        <strain evidence="1 2">CBS 144469</strain>
    </source>
</reference>
<proteinExistence type="predicted"/>